<gene>
    <name evidence="10" type="ORF">FG385_06975</name>
</gene>
<accession>A0A5C4M6U9</accession>
<dbReference type="CDD" id="cd06261">
    <property type="entry name" value="TM_PBP2"/>
    <property type="match status" value="1"/>
</dbReference>
<dbReference type="PANTHER" id="PTHR43357">
    <property type="entry name" value="INNER MEMBRANE ABC TRANSPORTER PERMEASE PROTEIN YDCV"/>
    <property type="match status" value="1"/>
</dbReference>
<evidence type="ECO:0000256" key="7">
    <source>
        <dbReference type="ARBA" id="ARBA00023136"/>
    </source>
</evidence>
<feature type="transmembrane region" description="Helical" evidence="8">
    <location>
        <begin position="180"/>
        <end position="201"/>
    </location>
</feature>
<dbReference type="OrthoDB" id="3228189at2"/>
<evidence type="ECO:0000256" key="8">
    <source>
        <dbReference type="RuleBase" id="RU363032"/>
    </source>
</evidence>
<evidence type="ECO:0000256" key="2">
    <source>
        <dbReference type="ARBA" id="ARBA00022448"/>
    </source>
</evidence>
<keyword evidence="11" id="KW-1185">Reference proteome</keyword>
<dbReference type="PROSITE" id="PS50928">
    <property type="entry name" value="ABC_TM1"/>
    <property type="match status" value="1"/>
</dbReference>
<dbReference type="SUPFAM" id="SSF161098">
    <property type="entry name" value="MetI-like"/>
    <property type="match status" value="1"/>
</dbReference>
<comment type="similarity">
    <text evidence="8">Belongs to the binding-protein-dependent transport system permease family.</text>
</comment>
<name>A0A5C4M6U9_9PSEU</name>
<evidence type="ECO:0000259" key="9">
    <source>
        <dbReference type="PROSITE" id="PS50928"/>
    </source>
</evidence>
<keyword evidence="4" id="KW-0997">Cell inner membrane</keyword>
<keyword evidence="5 8" id="KW-0812">Transmembrane</keyword>
<keyword evidence="3" id="KW-1003">Cell membrane</keyword>
<proteinExistence type="inferred from homology"/>
<feature type="domain" description="ABC transmembrane type-1" evidence="9">
    <location>
        <begin position="64"/>
        <end position="252"/>
    </location>
</feature>
<dbReference type="RefSeq" id="WP_139095777.1">
    <property type="nucleotide sequence ID" value="NZ_VDFW01000004.1"/>
</dbReference>
<dbReference type="Gene3D" id="1.10.3720.10">
    <property type="entry name" value="MetI-like"/>
    <property type="match status" value="1"/>
</dbReference>
<dbReference type="EMBL" id="VDFW01000004">
    <property type="protein sequence ID" value="TNC28160.1"/>
    <property type="molecule type" value="Genomic_DNA"/>
</dbReference>
<evidence type="ECO:0000256" key="5">
    <source>
        <dbReference type="ARBA" id="ARBA00022692"/>
    </source>
</evidence>
<feature type="transmembrane region" description="Helical" evidence="8">
    <location>
        <begin position="232"/>
        <end position="252"/>
    </location>
</feature>
<reference evidence="10 11" key="1">
    <citation type="submission" date="2019-06" db="EMBL/GenBank/DDBJ databases">
        <title>Amycolatopsis alkalitolerans sp. nov., isolated from Gastrodia elata Blume.</title>
        <authorList>
            <person name="Narsing Rao M.P."/>
            <person name="Li W.J."/>
        </authorList>
    </citation>
    <scope>NUCLEOTIDE SEQUENCE [LARGE SCALE GENOMIC DNA]</scope>
    <source>
        <strain evidence="10 11">SYSUP0005</strain>
    </source>
</reference>
<protein>
    <submittedName>
        <fullName evidence="10">ABC transporter permease subunit</fullName>
    </submittedName>
</protein>
<dbReference type="AlphaFoldDB" id="A0A5C4M6U9"/>
<feature type="transmembrane region" description="Helical" evidence="8">
    <location>
        <begin position="132"/>
        <end position="159"/>
    </location>
</feature>
<comment type="caution">
    <text evidence="10">The sequence shown here is derived from an EMBL/GenBank/DDBJ whole genome shotgun (WGS) entry which is preliminary data.</text>
</comment>
<keyword evidence="2 8" id="KW-0813">Transport</keyword>
<keyword evidence="7 8" id="KW-0472">Membrane</keyword>
<sequence>MRIAGRAALALWVALVAVFMLGPLVWLALRAFVTSWHYPSWTPDGWTLRWWSFVFSGNDLSSSVGLSFTFAPIVTLVSAAICLPAAYAFARFSFPGRRFLLVSLFATNAFPKIGLYVALAGLFYGLNLMTTFAGVVIVQLLGTIVFMTWIPSAAFAAVPRSLEEAARDAGAGPLGVFAKVTLPLALPGIATAMIMSFLAAFDEAQGTYLVGAPTYVTMPTKMYELVNNYPEQAAAVFAILLAVPSTVLMLLVRKHVMGGRLAAGFQLR</sequence>
<dbReference type="PANTHER" id="PTHR43357:SF4">
    <property type="entry name" value="INNER MEMBRANE ABC TRANSPORTER PERMEASE PROTEIN YDCV"/>
    <property type="match status" value="1"/>
</dbReference>
<dbReference type="InterPro" id="IPR000515">
    <property type="entry name" value="MetI-like"/>
</dbReference>
<evidence type="ECO:0000256" key="6">
    <source>
        <dbReference type="ARBA" id="ARBA00022989"/>
    </source>
</evidence>
<evidence type="ECO:0000256" key="1">
    <source>
        <dbReference type="ARBA" id="ARBA00004429"/>
    </source>
</evidence>
<organism evidence="10 11">
    <name type="scientific">Amycolatopsis alkalitolerans</name>
    <dbReference type="NCBI Taxonomy" id="2547244"/>
    <lineage>
        <taxon>Bacteria</taxon>
        <taxon>Bacillati</taxon>
        <taxon>Actinomycetota</taxon>
        <taxon>Actinomycetes</taxon>
        <taxon>Pseudonocardiales</taxon>
        <taxon>Pseudonocardiaceae</taxon>
        <taxon>Amycolatopsis</taxon>
    </lineage>
</organism>
<feature type="transmembrane region" description="Helical" evidence="8">
    <location>
        <begin position="99"/>
        <end position="126"/>
    </location>
</feature>
<evidence type="ECO:0000313" key="11">
    <source>
        <dbReference type="Proteomes" id="UP000305546"/>
    </source>
</evidence>
<dbReference type="InterPro" id="IPR035906">
    <property type="entry name" value="MetI-like_sf"/>
</dbReference>
<evidence type="ECO:0000256" key="4">
    <source>
        <dbReference type="ARBA" id="ARBA00022519"/>
    </source>
</evidence>
<dbReference type="Pfam" id="PF00528">
    <property type="entry name" value="BPD_transp_1"/>
    <property type="match status" value="1"/>
</dbReference>
<evidence type="ECO:0000313" key="10">
    <source>
        <dbReference type="EMBL" id="TNC28160.1"/>
    </source>
</evidence>
<comment type="subcellular location">
    <subcellularLocation>
        <location evidence="1">Cell inner membrane</location>
        <topology evidence="1">Multi-pass membrane protein</topology>
    </subcellularLocation>
    <subcellularLocation>
        <location evidence="8">Cell membrane</location>
        <topology evidence="8">Multi-pass membrane protein</topology>
    </subcellularLocation>
</comment>
<feature type="transmembrane region" description="Helical" evidence="8">
    <location>
        <begin position="64"/>
        <end position="87"/>
    </location>
</feature>
<dbReference type="GO" id="GO:0055085">
    <property type="term" value="P:transmembrane transport"/>
    <property type="evidence" value="ECO:0007669"/>
    <property type="project" value="InterPro"/>
</dbReference>
<dbReference type="Proteomes" id="UP000305546">
    <property type="component" value="Unassembled WGS sequence"/>
</dbReference>
<evidence type="ECO:0000256" key="3">
    <source>
        <dbReference type="ARBA" id="ARBA00022475"/>
    </source>
</evidence>
<keyword evidence="6 8" id="KW-1133">Transmembrane helix</keyword>
<dbReference type="GO" id="GO:0005886">
    <property type="term" value="C:plasma membrane"/>
    <property type="evidence" value="ECO:0007669"/>
    <property type="project" value="UniProtKB-SubCell"/>
</dbReference>